<accession>A0ABY1SA60</accession>
<dbReference type="Proteomes" id="UP000196803">
    <property type="component" value="Unassembled WGS sequence"/>
</dbReference>
<protein>
    <recommendedName>
        <fullName evidence="4">Lipoprotein</fullName>
    </recommendedName>
</protein>
<reference evidence="2 3" key="1">
    <citation type="submission" date="2017-05" db="EMBL/GenBank/DDBJ databases">
        <authorList>
            <person name="Varghese N."/>
            <person name="Submissions S."/>
        </authorList>
    </citation>
    <scope>NUCLEOTIDE SEQUENCE [LARGE SCALE GENOMIC DNA]</scope>
    <source>
        <strain evidence="2 3">MACB1020</strain>
    </source>
</reference>
<dbReference type="RefSeq" id="WP_015907425.1">
    <property type="nucleotide sequence ID" value="NZ_FUZJ01000001.1"/>
</dbReference>
<keyword evidence="1" id="KW-0812">Transmembrane</keyword>
<proteinExistence type="predicted"/>
<feature type="transmembrane region" description="Helical" evidence="1">
    <location>
        <begin position="5"/>
        <end position="27"/>
    </location>
</feature>
<keyword evidence="1" id="KW-1133">Transmembrane helix</keyword>
<evidence type="ECO:0000256" key="1">
    <source>
        <dbReference type="SAM" id="Phobius"/>
    </source>
</evidence>
<organism evidence="2 3">
    <name type="scientific">Caldicellulosiruptor bescii</name>
    <name type="common">Anaerocellum thermophilum</name>
    <dbReference type="NCBI Taxonomy" id="31899"/>
    <lineage>
        <taxon>Bacteria</taxon>
        <taxon>Bacillati</taxon>
        <taxon>Bacillota</taxon>
        <taxon>Bacillota incertae sedis</taxon>
        <taxon>Caldicellulosiruptorales</taxon>
        <taxon>Caldicellulosiruptoraceae</taxon>
        <taxon>Caldicellulosiruptor</taxon>
    </lineage>
</organism>
<comment type="caution">
    <text evidence="2">The sequence shown here is derived from an EMBL/GenBank/DDBJ whole genome shotgun (WGS) entry which is preliminary data.</text>
</comment>
<evidence type="ECO:0008006" key="4">
    <source>
        <dbReference type="Google" id="ProtNLM"/>
    </source>
</evidence>
<evidence type="ECO:0000313" key="2">
    <source>
        <dbReference type="EMBL" id="SMR94668.1"/>
    </source>
</evidence>
<dbReference type="EMBL" id="FXXC01000001">
    <property type="protein sequence ID" value="SMR94668.1"/>
    <property type="molecule type" value="Genomic_DNA"/>
</dbReference>
<dbReference type="GeneID" id="31772245"/>
<gene>
    <name evidence="2" type="ORF">SAMN05216240_2210</name>
</gene>
<evidence type="ECO:0000313" key="3">
    <source>
        <dbReference type="Proteomes" id="UP000196803"/>
    </source>
</evidence>
<dbReference type="PROSITE" id="PS51257">
    <property type="entry name" value="PROKAR_LIPOPROTEIN"/>
    <property type="match status" value="1"/>
</dbReference>
<keyword evidence="1" id="KW-0472">Membrane</keyword>
<name>A0ABY1SA60_CALBS</name>
<sequence length="250" mass="29278">MRRRIIIIGIICMFILTGCGLLCWFFYGGKTESKGDTVKAGEKVVWASELNNRAENTEEGVSGKQEDSNQSQTTCDAVYTNLATEINDPIARKVFDLILISHSVIADRYQDTNNIDNNYMQKSSLAEDRDDEFYSIRKKKKELDKEAMAYYESLMDELKRNPQNWKSVWKRYKDYAIEYYAKVRNFDYDPEVKKITYLKTEEGKELAKQGGITEKVIEQWQKRYEEVKEYTREEVRKQLEESAKEAGIPE</sequence>
<keyword evidence="3" id="KW-1185">Reference proteome</keyword>